<dbReference type="Proteomes" id="UP000586694">
    <property type="component" value="Unassembled WGS sequence"/>
</dbReference>
<dbReference type="EMBL" id="JACASU010000069">
    <property type="protein sequence ID" value="NWJ99984.1"/>
    <property type="molecule type" value="Genomic_DNA"/>
</dbReference>
<gene>
    <name evidence="1" type="ORF">HX802_04965</name>
</gene>
<organism evidence="1 2">
    <name type="scientific">Marine Group I thaumarchaeote</name>
    <dbReference type="NCBI Taxonomy" id="2511932"/>
    <lineage>
        <taxon>Archaea</taxon>
        <taxon>Nitrososphaerota</taxon>
        <taxon>Marine Group I</taxon>
    </lineage>
</organism>
<sequence>MNRYARIDDKEKLRMAKNLVKSNNKKIKKALDHINRFLAEREENKNELPIFLSDITDIKEILEE</sequence>
<dbReference type="AlphaFoldDB" id="A0A7K4NFC4"/>
<comment type="caution">
    <text evidence="1">The sequence shown here is derived from an EMBL/GenBank/DDBJ whole genome shotgun (WGS) entry which is preliminary data.</text>
</comment>
<name>A0A7K4NFC4_9ARCH</name>
<evidence type="ECO:0000313" key="1">
    <source>
        <dbReference type="EMBL" id="NWJ99984.1"/>
    </source>
</evidence>
<accession>A0A7K4NFC4</accession>
<protein>
    <submittedName>
        <fullName evidence="1">Uncharacterized protein</fullName>
    </submittedName>
</protein>
<proteinExistence type="predicted"/>
<evidence type="ECO:0000313" key="2">
    <source>
        <dbReference type="Proteomes" id="UP000586694"/>
    </source>
</evidence>
<reference evidence="1 2" key="1">
    <citation type="journal article" date="2019" name="Environ. Microbiol.">
        <title>Genomics insights into ecotype formation of ammonia-oxidizing archaea in the deep ocean.</title>
        <authorList>
            <person name="Wang Y."/>
            <person name="Huang J.M."/>
            <person name="Cui G.J."/>
            <person name="Nunoura T."/>
            <person name="Takaki Y."/>
            <person name="Li W.L."/>
            <person name="Li J."/>
            <person name="Gao Z.M."/>
            <person name="Takai K."/>
            <person name="Zhang A.Q."/>
            <person name="Stepanauskas R."/>
        </authorList>
    </citation>
    <scope>NUCLEOTIDE SEQUENCE [LARGE SCALE GENOMIC DNA]</scope>
    <source>
        <strain evidence="1 2">L19b</strain>
    </source>
</reference>